<evidence type="ECO:0000313" key="2">
    <source>
        <dbReference type="Proteomes" id="UP000315364"/>
    </source>
</evidence>
<sequence>MRRFFSAVLEQSNTYSEAFCTEPFEAGWASEARWFIRILDASDGAGIEAMPQVSPDGLLWCDDEDRPDPVKLAGNAAEPVMVSFKQREFGNWLRLKVRLSGDQPKVKVLIYLALKE</sequence>
<organism evidence="1 2">
    <name type="scientific">Devosia ginsengisoli</name>
    <dbReference type="NCBI Taxonomy" id="400770"/>
    <lineage>
        <taxon>Bacteria</taxon>
        <taxon>Pseudomonadati</taxon>
        <taxon>Pseudomonadota</taxon>
        <taxon>Alphaproteobacteria</taxon>
        <taxon>Hyphomicrobiales</taxon>
        <taxon>Devosiaceae</taxon>
        <taxon>Devosia</taxon>
    </lineage>
</organism>
<dbReference type="EMBL" id="CP042304">
    <property type="protein sequence ID" value="QDZ12885.1"/>
    <property type="molecule type" value="Genomic_DNA"/>
</dbReference>
<accession>A0A5B8LZC5</accession>
<dbReference type="Proteomes" id="UP000315364">
    <property type="component" value="Chromosome"/>
</dbReference>
<reference evidence="1 2" key="1">
    <citation type="submission" date="2019-07" db="EMBL/GenBank/DDBJ databases">
        <title>Full genome sequence of Devosia sp. Gsoil 520.</title>
        <authorList>
            <person name="Im W.-T."/>
        </authorList>
    </citation>
    <scope>NUCLEOTIDE SEQUENCE [LARGE SCALE GENOMIC DNA]</scope>
    <source>
        <strain evidence="1 2">Gsoil 520</strain>
    </source>
</reference>
<gene>
    <name evidence="1" type="ORF">FPZ08_20330</name>
</gene>
<dbReference type="OrthoDB" id="1030389at2"/>
<dbReference type="KEGG" id="dea:FPZ08_20330"/>
<protein>
    <submittedName>
        <fullName evidence="1">Uncharacterized protein</fullName>
    </submittedName>
</protein>
<dbReference type="RefSeq" id="WP_146292338.1">
    <property type="nucleotide sequence ID" value="NZ_CP042304.1"/>
</dbReference>
<keyword evidence="2" id="KW-1185">Reference proteome</keyword>
<proteinExistence type="predicted"/>
<dbReference type="AlphaFoldDB" id="A0A5B8LZC5"/>
<evidence type="ECO:0000313" key="1">
    <source>
        <dbReference type="EMBL" id="QDZ12885.1"/>
    </source>
</evidence>
<name>A0A5B8LZC5_9HYPH</name>